<evidence type="ECO:0000256" key="1">
    <source>
        <dbReference type="ARBA" id="ARBA00008645"/>
    </source>
</evidence>
<dbReference type="KEGG" id="gry:D7I44_14800"/>
<evidence type="ECO:0000313" key="4">
    <source>
        <dbReference type="Proteomes" id="UP000275069"/>
    </source>
</evidence>
<dbReference type="EMBL" id="CP032624">
    <property type="protein sequence ID" value="AYG04666.1"/>
    <property type="molecule type" value="Genomic_DNA"/>
</dbReference>
<comment type="similarity">
    <text evidence="1">Belongs to the AB hydrolase superfamily.</text>
</comment>
<evidence type="ECO:0000313" key="3">
    <source>
        <dbReference type="EMBL" id="AYG04666.1"/>
    </source>
</evidence>
<feature type="domain" description="Serine aminopeptidase S33" evidence="2">
    <location>
        <begin position="97"/>
        <end position="186"/>
    </location>
</feature>
<dbReference type="AlphaFoldDB" id="A0A387BUD8"/>
<evidence type="ECO:0000259" key="2">
    <source>
        <dbReference type="Pfam" id="PF12146"/>
    </source>
</evidence>
<keyword evidence="3" id="KW-0378">Hydrolase</keyword>
<protein>
    <submittedName>
        <fullName evidence="3">Alpha/beta fold hydrolase</fullName>
    </submittedName>
</protein>
<name>A0A387BUD8_9MICO</name>
<dbReference type="PANTHER" id="PTHR22946:SF0">
    <property type="entry name" value="DIENELACTONE HYDROLASE DOMAIN-CONTAINING PROTEIN"/>
    <property type="match status" value="1"/>
</dbReference>
<dbReference type="Pfam" id="PF12146">
    <property type="entry name" value="Hydrolase_4"/>
    <property type="match status" value="1"/>
</dbReference>
<keyword evidence="4" id="KW-1185">Reference proteome</keyword>
<dbReference type="Gene3D" id="3.40.50.1820">
    <property type="entry name" value="alpha/beta hydrolase"/>
    <property type="match status" value="1"/>
</dbReference>
<accession>A0A387BUD8</accession>
<dbReference type="SUPFAM" id="SSF53474">
    <property type="entry name" value="alpha/beta-Hydrolases"/>
    <property type="match status" value="1"/>
</dbReference>
<dbReference type="Proteomes" id="UP000275069">
    <property type="component" value="Chromosome"/>
</dbReference>
<proteinExistence type="inferred from homology"/>
<organism evidence="3 4">
    <name type="scientific">Gryllotalpicola protaetiae</name>
    <dbReference type="NCBI Taxonomy" id="2419771"/>
    <lineage>
        <taxon>Bacteria</taxon>
        <taxon>Bacillati</taxon>
        <taxon>Actinomycetota</taxon>
        <taxon>Actinomycetes</taxon>
        <taxon>Micrococcales</taxon>
        <taxon>Microbacteriaceae</taxon>
        <taxon>Gryllotalpicola</taxon>
    </lineage>
</organism>
<dbReference type="OrthoDB" id="4481859at2"/>
<dbReference type="PANTHER" id="PTHR22946">
    <property type="entry name" value="DIENELACTONE HYDROLASE DOMAIN-CONTAINING PROTEIN-RELATED"/>
    <property type="match status" value="1"/>
</dbReference>
<dbReference type="InterPro" id="IPR022742">
    <property type="entry name" value="Hydrolase_4"/>
</dbReference>
<dbReference type="GO" id="GO:0016787">
    <property type="term" value="F:hydrolase activity"/>
    <property type="evidence" value="ECO:0007669"/>
    <property type="project" value="UniProtKB-KW"/>
</dbReference>
<gene>
    <name evidence="3" type="ORF">D7I44_14800</name>
</gene>
<dbReference type="InterPro" id="IPR050261">
    <property type="entry name" value="FrsA_esterase"/>
</dbReference>
<sequence length="316" mass="34226">MVGRISCCRTSAAQQCGDCPMGFAGGSERRRELRRGCRVRDRRSHAASNMGRRLFSQRGRPRGAACQAEIVTSPSETFFRTDIRGRSIACARHDADSEATVIFSHGFRGEKTGPNRTFVRAARQLAAAGISSLRFDQYGSGDSDGDFLESRFTDWVETIKLLARRELDAGRRVALFGQSMGASATICAADGLPVGAVVAWVPDANIDAFTARPDGFVEEGGQRVGNAFWQEAYAADVAQHLAAISAPTYLVFGTADEYVSTENREALVEVAGSNVSIDTFDGYPHSAWTATQADDIINRSVKFLVRHLATSNADAR</sequence>
<reference evidence="3 4" key="1">
    <citation type="submission" date="2018-09" db="EMBL/GenBank/DDBJ databases">
        <title>Genome sequencing of strain 2DFW10M-5.</title>
        <authorList>
            <person name="Heo J."/>
            <person name="Kim S.-J."/>
            <person name="Kwon S.-W."/>
        </authorList>
    </citation>
    <scope>NUCLEOTIDE SEQUENCE [LARGE SCALE GENOMIC DNA]</scope>
    <source>
        <strain evidence="3 4">2DFW10M-5</strain>
    </source>
</reference>
<dbReference type="InterPro" id="IPR029058">
    <property type="entry name" value="AB_hydrolase_fold"/>
</dbReference>